<dbReference type="GO" id="GO:0005634">
    <property type="term" value="C:nucleus"/>
    <property type="evidence" value="ECO:0007669"/>
    <property type="project" value="UniProtKB-SubCell"/>
</dbReference>
<protein>
    <submittedName>
        <fullName evidence="9">Hairy and enhancer of split related-7</fullName>
    </submittedName>
</protein>
<dbReference type="STRING" id="7994.ENSAMXP00000040200"/>
<dbReference type="InterPro" id="IPR036638">
    <property type="entry name" value="HLH_DNA-bd_sf"/>
</dbReference>
<organism evidence="9 10">
    <name type="scientific">Astyanax mexicanus</name>
    <name type="common">Blind cave fish</name>
    <name type="synonym">Astyanax fasciatus mexicanus</name>
    <dbReference type="NCBI Taxonomy" id="7994"/>
    <lineage>
        <taxon>Eukaryota</taxon>
        <taxon>Metazoa</taxon>
        <taxon>Chordata</taxon>
        <taxon>Craniata</taxon>
        <taxon>Vertebrata</taxon>
        <taxon>Euteleostomi</taxon>
        <taxon>Actinopterygii</taxon>
        <taxon>Neopterygii</taxon>
        <taxon>Teleostei</taxon>
        <taxon>Ostariophysi</taxon>
        <taxon>Characiformes</taxon>
        <taxon>Characoidei</taxon>
        <taxon>Acestrorhamphidae</taxon>
        <taxon>Acestrorhamphinae</taxon>
        <taxon>Astyanax</taxon>
    </lineage>
</organism>
<dbReference type="KEGG" id="amex:103042239"/>
<dbReference type="RefSeq" id="XP_007239697.2">
    <property type="nucleotide sequence ID" value="XM_007239635.4"/>
</dbReference>
<dbReference type="InterPro" id="IPR003650">
    <property type="entry name" value="Orange_dom"/>
</dbReference>
<feature type="region of interest" description="Disordered" evidence="6">
    <location>
        <begin position="169"/>
        <end position="235"/>
    </location>
</feature>
<dbReference type="InParanoid" id="A0A3B1JEC8"/>
<evidence type="ECO:0000256" key="6">
    <source>
        <dbReference type="SAM" id="MobiDB-lite"/>
    </source>
</evidence>
<dbReference type="Gene3D" id="4.10.280.10">
    <property type="entry name" value="Helix-loop-helix DNA-binding domain"/>
    <property type="match status" value="1"/>
</dbReference>
<keyword evidence="10" id="KW-1185">Reference proteome</keyword>
<dbReference type="AlphaFoldDB" id="A0A3B1JEC8"/>
<evidence type="ECO:0000313" key="10">
    <source>
        <dbReference type="Proteomes" id="UP000018467"/>
    </source>
</evidence>
<evidence type="ECO:0000259" key="8">
    <source>
        <dbReference type="PROSITE" id="PS51054"/>
    </source>
</evidence>
<evidence type="ECO:0000256" key="3">
    <source>
        <dbReference type="ARBA" id="ARBA00023015"/>
    </source>
</evidence>
<dbReference type="Proteomes" id="UP000018467">
    <property type="component" value="Unassembled WGS sequence"/>
</dbReference>
<dbReference type="Pfam" id="PF00010">
    <property type="entry name" value="HLH"/>
    <property type="match status" value="1"/>
</dbReference>
<feature type="domain" description="BHLH" evidence="7">
    <location>
        <begin position="24"/>
        <end position="79"/>
    </location>
</feature>
<keyword evidence="5" id="KW-0539">Nucleus</keyword>
<evidence type="ECO:0000256" key="4">
    <source>
        <dbReference type="ARBA" id="ARBA00023163"/>
    </source>
</evidence>
<dbReference type="GeneID" id="103042239"/>
<dbReference type="Ensembl" id="ENSAMXT00000035883.1">
    <property type="protein sequence ID" value="ENSAMXP00000040200.1"/>
    <property type="gene ID" value="ENSAMXG00000029558.1"/>
</dbReference>
<dbReference type="PROSITE" id="PS51054">
    <property type="entry name" value="ORANGE"/>
    <property type="match status" value="1"/>
</dbReference>
<keyword evidence="2" id="KW-0678">Repressor</keyword>
<reference evidence="10" key="2">
    <citation type="journal article" date="2014" name="Nat. Commun.">
        <title>The cavefish genome reveals candidate genes for eye loss.</title>
        <authorList>
            <person name="McGaugh S.E."/>
            <person name="Gross J.B."/>
            <person name="Aken B."/>
            <person name="Blin M."/>
            <person name="Borowsky R."/>
            <person name="Chalopin D."/>
            <person name="Hinaux H."/>
            <person name="Jeffery W.R."/>
            <person name="Keene A."/>
            <person name="Ma L."/>
            <person name="Minx P."/>
            <person name="Murphy D."/>
            <person name="O'Quin K.E."/>
            <person name="Retaux S."/>
            <person name="Rohner N."/>
            <person name="Searle S.M."/>
            <person name="Stahl B.A."/>
            <person name="Tabin C."/>
            <person name="Volff J.N."/>
            <person name="Yoshizawa M."/>
            <person name="Warren W.C."/>
        </authorList>
    </citation>
    <scope>NUCLEOTIDE SEQUENCE [LARGE SCALE GENOMIC DNA]</scope>
    <source>
        <strain evidence="10">female</strain>
    </source>
</reference>
<feature type="domain" description="Orange" evidence="8">
    <location>
        <begin position="98"/>
        <end position="134"/>
    </location>
</feature>
<evidence type="ECO:0000313" key="9">
    <source>
        <dbReference type="Ensembl" id="ENSAMXP00000040200.1"/>
    </source>
</evidence>
<evidence type="ECO:0000256" key="5">
    <source>
        <dbReference type="ARBA" id="ARBA00023242"/>
    </source>
</evidence>
<dbReference type="GO" id="GO:0006355">
    <property type="term" value="P:regulation of DNA-templated transcription"/>
    <property type="evidence" value="ECO:0007669"/>
    <property type="project" value="InterPro"/>
</dbReference>
<keyword evidence="3" id="KW-0805">Transcription regulation</keyword>
<reference evidence="10" key="1">
    <citation type="submission" date="2013-03" db="EMBL/GenBank/DDBJ databases">
        <authorList>
            <person name="Jeffery W."/>
            <person name="Warren W."/>
            <person name="Wilson R.K."/>
        </authorList>
    </citation>
    <scope>NUCLEOTIDE SEQUENCE</scope>
    <source>
        <strain evidence="10">female</strain>
    </source>
</reference>
<reference evidence="9" key="3">
    <citation type="submission" date="2025-08" db="UniProtKB">
        <authorList>
            <consortium name="Ensembl"/>
        </authorList>
    </citation>
    <scope>IDENTIFICATION</scope>
</reference>
<dbReference type="InterPro" id="IPR032644">
    <property type="entry name" value="HES-7_bHLH-O"/>
</dbReference>
<accession>A0A3B1JEC8</accession>
<dbReference type="SMART" id="SM00353">
    <property type="entry name" value="HLH"/>
    <property type="match status" value="1"/>
</dbReference>
<reference evidence="9" key="4">
    <citation type="submission" date="2025-09" db="UniProtKB">
        <authorList>
            <consortium name="Ensembl"/>
        </authorList>
    </citation>
    <scope>IDENTIFICATION</scope>
</reference>
<sequence length="235" mass="26232">MTTELWNNTPAMSSLEDSTRLKMDRKLLKPQVERRRRERMNKSLESLRTLLLQSPEALSQRRVEKAEILEHTVLFLQNSTTQTKQNQDWDETSERRQFMDGFSACLQQAALFLQTEGEARGLQASLSASLCQRLSHPHHVPAAGTAGTTGTAPNWAKISSRAANASEKKVSYSHGLESTRKTSPLSHPYSLPPRHTYSASLAHRHRDSHATSSPATGHACGQQVSVGQGVWRPWP</sequence>
<evidence type="ECO:0000256" key="1">
    <source>
        <dbReference type="ARBA" id="ARBA00004123"/>
    </source>
</evidence>
<proteinExistence type="predicted"/>
<dbReference type="InterPro" id="IPR050370">
    <property type="entry name" value="HES_HEY"/>
</dbReference>
<evidence type="ECO:0000256" key="2">
    <source>
        <dbReference type="ARBA" id="ARBA00022491"/>
    </source>
</evidence>
<comment type="subcellular location">
    <subcellularLocation>
        <location evidence="1">Nucleus</location>
    </subcellularLocation>
</comment>
<dbReference type="GO" id="GO:0003677">
    <property type="term" value="F:DNA binding"/>
    <property type="evidence" value="ECO:0007669"/>
    <property type="project" value="InterPro"/>
</dbReference>
<dbReference type="PANTHER" id="PTHR10985">
    <property type="entry name" value="BASIC HELIX-LOOP-HELIX TRANSCRIPTION FACTOR, HES-RELATED"/>
    <property type="match status" value="1"/>
</dbReference>
<dbReference type="GeneTree" id="ENSGT00700000104815"/>
<dbReference type="InterPro" id="IPR011598">
    <property type="entry name" value="bHLH_dom"/>
</dbReference>
<keyword evidence="4" id="KW-0804">Transcription</keyword>
<evidence type="ECO:0000259" key="7">
    <source>
        <dbReference type="PROSITE" id="PS50888"/>
    </source>
</evidence>
<dbReference type="Bgee" id="ENSAMXG00000029558">
    <property type="expression patterns" value="Expressed in embryo and 1 other cell type or tissue"/>
</dbReference>
<dbReference type="PROSITE" id="PS50888">
    <property type="entry name" value="BHLH"/>
    <property type="match status" value="1"/>
</dbReference>
<name>A0A3B1JEC8_ASTMX</name>
<dbReference type="GO" id="GO:0046983">
    <property type="term" value="F:protein dimerization activity"/>
    <property type="evidence" value="ECO:0007669"/>
    <property type="project" value="InterPro"/>
</dbReference>
<dbReference type="SUPFAM" id="SSF47459">
    <property type="entry name" value="HLH, helix-loop-helix DNA-binding domain"/>
    <property type="match status" value="1"/>
</dbReference>
<dbReference type="CTD" id="58132"/>
<dbReference type="CDD" id="cd11462">
    <property type="entry name" value="bHLH-O_HES7"/>
    <property type="match status" value="1"/>
</dbReference>